<feature type="domain" description="DJ-1/PfpI" evidence="1">
    <location>
        <begin position="1"/>
        <end position="166"/>
    </location>
</feature>
<reference evidence="2 3" key="1">
    <citation type="journal article" date="2019" name="Mar. Drugs">
        <title>Comparative Genomics and CAZyme Genome Repertoires of Marine Zobellia amurskyensis KMM 3526(T) and Zobellia laminariae KMM 3676(T).</title>
        <authorList>
            <person name="Chernysheva N."/>
            <person name="Bystritskaya E."/>
            <person name="Stenkova A."/>
            <person name="Golovkin I."/>
            <person name="Nedashkovskaya O."/>
            <person name="Isaeva M."/>
        </authorList>
    </citation>
    <scope>NUCLEOTIDE SEQUENCE [LARGE SCALE GENOMIC DNA]</scope>
    <source>
        <strain evidence="2 3">KMM 3526</strain>
    </source>
</reference>
<dbReference type="InterPro" id="IPR052158">
    <property type="entry name" value="INH-QAR"/>
</dbReference>
<keyword evidence="3" id="KW-1185">Reference proteome</keyword>
<dbReference type="PANTHER" id="PTHR43130">
    <property type="entry name" value="ARAC-FAMILY TRANSCRIPTIONAL REGULATOR"/>
    <property type="match status" value="1"/>
</dbReference>
<comment type="caution">
    <text evidence="2">The sequence shown here is derived from an EMBL/GenBank/DDBJ whole genome shotgun (WGS) entry which is preliminary data.</text>
</comment>
<evidence type="ECO:0000313" key="3">
    <source>
        <dbReference type="Proteomes" id="UP000540519"/>
    </source>
</evidence>
<dbReference type="EMBL" id="RCNR01000029">
    <property type="protein sequence ID" value="MUH36999.1"/>
    <property type="molecule type" value="Genomic_DNA"/>
</dbReference>
<dbReference type="Proteomes" id="UP000540519">
    <property type="component" value="Unassembled WGS sequence"/>
</dbReference>
<dbReference type="InterPro" id="IPR029062">
    <property type="entry name" value="Class_I_gatase-like"/>
</dbReference>
<dbReference type="Gene3D" id="3.40.50.880">
    <property type="match status" value="1"/>
</dbReference>
<dbReference type="GO" id="GO:0006355">
    <property type="term" value="P:regulation of DNA-templated transcription"/>
    <property type="evidence" value="ECO:0007669"/>
    <property type="project" value="TreeGrafter"/>
</dbReference>
<dbReference type="PANTHER" id="PTHR43130:SF2">
    <property type="entry name" value="DJ-1_PFPI DOMAIN-CONTAINING PROTEIN"/>
    <property type="match status" value="1"/>
</dbReference>
<sequence length="203" mass="22830">MKIAYILFDEITLLDLIGFYDPIKNIKTKGFMENLNWDLCATKKSIKDSFGLEIIVDKIKPDLSDYDMIVVPGGYGTRKLQYDIEFIDWLRTGENVDFIVSICTGSLLIGAAGFLINKTATTNFNEYKSLEKYCERVAQARIVDDDNIITAGAVASSLDLGLYLAEKLIGKEKTEEIRIGMDYHPNKFEIITVANKSNCDTGR</sequence>
<gene>
    <name evidence="2" type="ORF">D9O36_14200</name>
</gene>
<dbReference type="InterPro" id="IPR002818">
    <property type="entry name" value="DJ-1/PfpI"/>
</dbReference>
<evidence type="ECO:0000259" key="1">
    <source>
        <dbReference type="Pfam" id="PF01965"/>
    </source>
</evidence>
<name>A0A7X2ZV99_9FLAO</name>
<dbReference type="RefSeq" id="WP_155600410.1">
    <property type="nucleotide sequence ID" value="NZ_RCNR01000029.1"/>
</dbReference>
<proteinExistence type="predicted"/>
<dbReference type="OrthoDB" id="9803764at2"/>
<organism evidence="2 3">
    <name type="scientific">Zobellia amurskyensis</name>
    <dbReference type="NCBI Taxonomy" id="248905"/>
    <lineage>
        <taxon>Bacteria</taxon>
        <taxon>Pseudomonadati</taxon>
        <taxon>Bacteroidota</taxon>
        <taxon>Flavobacteriia</taxon>
        <taxon>Flavobacteriales</taxon>
        <taxon>Flavobacteriaceae</taxon>
        <taxon>Zobellia</taxon>
    </lineage>
</organism>
<evidence type="ECO:0000313" key="2">
    <source>
        <dbReference type="EMBL" id="MUH36999.1"/>
    </source>
</evidence>
<protein>
    <submittedName>
        <fullName evidence="2">DJ-1/PfpI family protein</fullName>
    </submittedName>
</protein>
<dbReference type="AlphaFoldDB" id="A0A7X2ZV99"/>
<dbReference type="Pfam" id="PF01965">
    <property type="entry name" value="DJ-1_PfpI"/>
    <property type="match status" value="1"/>
</dbReference>
<dbReference type="SUPFAM" id="SSF52317">
    <property type="entry name" value="Class I glutamine amidotransferase-like"/>
    <property type="match status" value="1"/>
</dbReference>
<accession>A0A7X2ZV99</accession>